<reference evidence="10 11" key="1">
    <citation type="submission" date="2016-07" db="EMBL/GenBank/DDBJ databases">
        <title>Pervasive Adenine N6-methylation of Active Genes in Fungi.</title>
        <authorList>
            <consortium name="DOE Joint Genome Institute"/>
            <person name="Mondo S.J."/>
            <person name="Dannebaum R.O."/>
            <person name="Kuo R.C."/>
            <person name="Labutti K."/>
            <person name="Haridas S."/>
            <person name="Kuo A."/>
            <person name="Salamov A."/>
            <person name="Ahrendt S.R."/>
            <person name="Lipzen A."/>
            <person name="Sullivan W."/>
            <person name="Andreopoulos W.B."/>
            <person name="Clum A."/>
            <person name="Lindquist E."/>
            <person name="Daum C."/>
            <person name="Ramamoorthy G.K."/>
            <person name="Gryganskyi A."/>
            <person name="Culley D."/>
            <person name="Magnuson J.K."/>
            <person name="James T.Y."/>
            <person name="O'Malley M.A."/>
            <person name="Stajich J.E."/>
            <person name="Spatafora J.W."/>
            <person name="Visel A."/>
            <person name="Grigoriev I.V."/>
        </authorList>
    </citation>
    <scope>NUCLEOTIDE SEQUENCE [LARGE SCALE GENOMIC DNA]</scope>
    <source>
        <strain evidence="10 11">12-1054</strain>
    </source>
</reference>
<dbReference type="InterPro" id="IPR005467">
    <property type="entry name" value="His_kinase_dom"/>
</dbReference>
<dbReference type="GO" id="GO:0005759">
    <property type="term" value="C:mitochondrial matrix"/>
    <property type="evidence" value="ECO:0007669"/>
    <property type="project" value="UniProtKB-SubCell"/>
</dbReference>
<dbReference type="SUPFAM" id="SSF55874">
    <property type="entry name" value="ATPase domain of HSP90 chaperone/DNA topoisomerase II/histidine kinase"/>
    <property type="match status" value="1"/>
</dbReference>
<evidence type="ECO:0000256" key="6">
    <source>
        <dbReference type="ARBA" id="ARBA00023128"/>
    </source>
</evidence>
<comment type="subcellular location">
    <subcellularLocation>
        <location evidence="8">Mitochondrion matrix</location>
    </subcellularLocation>
</comment>
<dbReference type="EC" id="2.7.11.-" evidence="8"/>
<dbReference type="PRINTS" id="PR00344">
    <property type="entry name" value="BCTRLSENSOR"/>
</dbReference>
<keyword evidence="4 8" id="KW-0418">Kinase</keyword>
<dbReference type="GeneID" id="63788515"/>
<comment type="similarity">
    <text evidence="1 8">Belongs to the PDK/BCKDK protein kinase family.</text>
</comment>
<dbReference type="RefSeq" id="XP_040725735.1">
    <property type="nucleotide sequence ID" value="XM_040871916.1"/>
</dbReference>
<dbReference type="SUPFAM" id="SSF69012">
    <property type="entry name" value="alpha-ketoacid dehydrogenase kinase, N-terminal domain"/>
    <property type="match status" value="1"/>
</dbReference>
<keyword evidence="5 8" id="KW-0067">ATP-binding</keyword>
<dbReference type="OMA" id="WHIAFEI"/>
<evidence type="ECO:0000313" key="10">
    <source>
        <dbReference type="EMBL" id="ORY83154.1"/>
    </source>
</evidence>
<evidence type="ECO:0000256" key="8">
    <source>
        <dbReference type="RuleBase" id="RU366032"/>
    </source>
</evidence>
<dbReference type="InterPro" id="IPR036890">
    <property type="entry name" value="HATPase_C_sf"/>
</dbReference>
<gene>
    <name evidence="10" type="ORF">BCR37DRAFT_402519</name>
</gene>
<organism evidence="10 11">
    <name type="scientific">Protomyces lactucae-debilis</name>
    <dbReference type="NCBI Taxonomy" id="2754530"/>
    <lineage>
        <taxon>Eukaryota</taxon>
        <taxon>Fungi</taxon>
        <taxon>Dikarya</taxon>
        <taxon>Ascomycota</taxon>
        <taxon>Taphrinomycotina</taxon>
        <taxon>Taphrinomycetes</taxon>
        <taxon>Taphrinales</taxon>
        <taxon>Protomycetaceae</taxon>
        <taxon>Protomyces</taxon>
    </lineage>
</organism>
<dbReference type="OrthoDB" id="241648at2759"/>
<dbReference type="InterPro" id="IPR036784">
    <property type="entry name" value="AK/P_DHK_N_sf"/>
</dbReference>
<comment type="catalytic activity">
    <reaction evidence="7">
        <text>L-seryl-[pyruvate dehydrogenase E1 alpha subunit] + ATP = O-phospho-L-seryl-[pyruvate dehydrogenase E1 alpha subunit] + ADP + H(+)</text>
        <dbReference type="Rhea" id="RHEA:23052"/>
        <dbReference type="Rhea" id="RHEA-COMP:13689"/>
        <dbReference type="Rhea" id="RHEA-COMP:13690"/>
        <dbReference type="ChEBI" id="CHEBI:15378"/>
        <dbReference type="ChEBI" id="CHEBI:29999"/>
        <dbReference type="ChEBI" id="CHEBI:30616"/>
        <dbReference type="ChEBI" id="CHEBI:83421"/>
        <dbReference type="ChEBI" id="CHEBI:456216"/>
        <dbReference type="EC" id="2.7.11.2"/>
    </reaction>
</comment>
<keyword evidence="11" id="KW-1185">Reference proteome</keyword>
<dbReference type="STRING" id="56484.A0A1Y2FID7"/>
<dbReference type="Pfam" id="PF02518">
    <property type="entry name" value="HATPase_c"/>
    <property type="match status" value="1"/>
</dbReference>
<name>A0A1Y2FID7_PROLT</name>
<evidence type="ECO:0000256" key="1">
    <source>
        <dbReference type="ARBA" id="ARBA00006155"/>
    </source>
</evidence>
<dbReference type="GO" id="GO:0010906">
    <property type="term" value="P:regulation of glucose metabolic process"/>
    <property type="evidence" value="ECO:0007669"/>
    <property type="project" value="TreeGrafter"/>
</dbReference>
<evidence type="ECO:0000256" key="3">
    <source>
        <dbReference type="ARBA" id="ARBA00022741"/>
    </source>
</evidence>
<dbReference type="AlphaFoldDB" id="A0A1Y2FID7"/>
<evidence type="ECO:0000259" key="9">
    <source>
        <dbReference type="PROSITE" id="PS50109"/>
    </source>
</evidence>
<keyword evidence="10" id="KW-0670">Pyruvate</keyword>
<dbReference type="Pfam" id="PF10436">
    <property type="entry name" value="BCDHK_Adom3"/>
    <property type="match status" value="1"/>
</dbReference>
<evidence type="ECO:0000256" key="5">
    <source>
        <dbReference type="ARBA" id="ARBA00022840"/>
    </source>
</evidence>
<dbReference type="Proteomes" id="UP000193685">
    <property type="component" value="Unassembled WGS sequence"/>
</dbReference>
<comment type="caution">
    <text evidence="10">The sequence shown here is derived from an EMBL/GenBank/DDBJ whole genome shotgun (WGS) entry which is preliminary data.</text>
</comment>
<dbReference type="SMART" id="SM00387">
    <property type="entry name" value="HATPase_c"/>
    <property type="match status" value="1"/>
</dbReference>
<evidence type="ECO:0000256" key="4">
    <source>
        <dbReference type="ARBA" id="ARBA00022777"/>
    </source>
</evidence>
<dbReference type="GO" id="GO:0005524">
    <property type="term" value="F:ATP binding"/>
    <property type="evidence" value="ECO:0007669"/>
    <property type="project" value="UniProtKB-UniRule"/>
</dbReference>
<keyword evidence="3 8" id="KW-0547">Nucleotide-binding</keyword>
<dbReference type="InterPro" id="IPR003594">
    <property type="entry name" value="HATPase_dom"/>
</dbReference>
<evidence type="ECO:0000256" key="2">
    <source>
        <dbReference type="ARBA" id="ARBA00022679"/>
    </source>
</evidence>
<dbReference type="EMBL" id="MCFI01000008">
    <property type="protein sequence ID" value="ORY83154.1"/>
    <property type="molecule type" value="Genomic_DNA"/>
</dbReference>
<sequence>MHATVELPTRLAHRLKDLSTLPESVRHNDSVGRVKQWYEKSFGELAVFADLWKDKQSDAITIQEWTKLTDVLKTIAKRHQPVATTLAEGFHRHIATHPENDARDDSLQEFLDRFHLSRIGMRTTSTQHLTLLGQTAAVTQRRDGYCGIIEHEMNIPQVLQKAAADARQVCVDYYGISTAPQVQMDLPDNLAVTYIPGYLWHIAFEILKNSMRAIVETFEEPYAPIAISLIDDADNVVIKISDQGGGIPAKQADLVWRYMYTTANSPYSPSEAEEQIENAAERAIMAGFGYGLPISRLYAKFCGGTVTLQNHESRGVDCMIILPKVCKDQEA</sequence>
<dbReference type="InterPro" id="IPR004358">
    <property type="entry name" value="Sig_transdc_His_kin-like_C"/>
</dbReference>
<dbReference type="InterPro" id="IPR018955">
    <property type="entry name" value="BCDHK/PDK_N"/>
</dbReference>
<dbReference type="PANTHER" id="PTHR11947:SF3">
    <property type="entry name" value="[PYRUVATE DEHYDROGENASE (ACETYL-TRANSFERRING)] KINASE, MITOCHONDRIAL"/>
    <property type="match status" value="1"/>
</dbReference>
<dbReference type="PROSITE" id="PS50109">
    <property type="entry name" value="HIS_KIN"/>
    <property type="match status" value="1"/>
</dbReference>
<dbReference type="GO" id="GO:0004740">
    <property type="term" value="F:pyruvate dehydrogenase (acetyl-transferring) kinase activity"/>
    <property type="evidence" value="ECO:0007669"/>
    <property type="project" value="UniProtKB-EC"/>
</dbReference>
<dbReference type="Gene3D" id="1.20.140.20">
    <property type="entry name" value="Alpha-ketoacid/pyruvate dehydrogenase kinase, N-terminal domain"/>
    <property type="match status" value="1"/>
</dbReference>
<keyword evidence="6 8" id="KW-0496">Mitochondrion</keyword>
<dbReference type="Gene3D" id="3.30.565.10">
    <property type="entry name" value="Histidine kinase-like ATPase, C-terminal domain"/>
    <property type="match status" value="1"/>
</dbReference>
<dbReference type="PANTHER" id="PTHR11947">
    <property type="entry name" value="PYRUVATE DEHYDROGENASE KINASE"/>
    <property type="match status" value="1"/>
</dbReference>
<proteinExistence type="inferred from homology"/>
<keyword evidence="2 8" id="KW-0808">Transferase</keyword>
<evidence type="ECO:0000256" key="7">
    <source>
        <dbReference type="ARBA" id="ARBA00048201"/>
    </source>
</evidence>
<dbReference type="InterPro" id="IPR039028">
    <property type="entry name" value="BCKD/PDK"/>
</dbReference>
<protein>
    <recommendedName>
        <fullName evidence="8">Protein-serine/threonine kinase</fullName>
        <ecNumber evidence="8">2.7.11.-</ecNumber>
    </recommendedName>
</protein>
<feature type="domain" description="Histidine kinase" evidence="9">
    <location>
        <begin position="199"/>
        <end position="326"/>
    </location>
</feature>
<accession>A0A1Y2FID7</accession>
<evidence type="ECO:0000313" key="11">
    <source>
        <dbReference type="Proteomes" id="UP000193685"/>
    </source>
</evidence>